<feature type="non-terminal residue" evidence="2">
    <location>
        <position position="258"/>
    </location>
</feature>
<organism evidence="2 3">
    <name type="scientific">Scytalidium lignicola</name>
    <name type="common">Hyphomycete</name>
    <dbReference type="NCBI Taxonomy" id="5539"/>
    <lineage>
        <taxon>Eukaryota</taxon>
        <taxon>Fungi</taxon>
        <taxon>Dikarya</taxon>
        <taxon>Ascomycota</taxon>
        <taxon>Pezizomycotina</taxon>
        <taxon>Leotiomycetes</taxon>
        <taxon>Leotiomycetes incertae sedis</taxon>
        <taxon>Scytalidium</taxon>
    </lineage>
</organism>
<dbReference type="GO" id="GO:0016787">
    <property type="term" value="F:hydrolase activity"/>
    <property type="evidence" value="ECO:0007669"/>
    <property type="project" value="InterPro"/>
</dbReference>
<name>A0A3E2HCQ3_SCYLI</name>
<dbReference type="AlphaFoldDB" id="A0A3E2HCQ3"/>
<dbReference type="Pfam" id="PF01738">
    <property type="entry name" value="DLH"/>
    <property type="match status" value="1"/>
</dbReference>
<dbReference type="InterPro" id="IPR002925">
    <property type="entry name" value="Dienelactn_hydro"/>
</dbReference>
<dbReference type="InterPro" id="IPR029058">
    <property type="entry name" value="AB_hydrolase_fold"/>
</dbReference>
<evidence type="ECO:0000313" key="2">
    <source>
        <dbReference type="EMBL" id="RFU31155.1"/>
    </source>
</evidence>
<feature type="non-terminal residue" evidence="2">
    <location>
        <position position="1"/>
    </location>
</feature>
<accession>A0A3E2HCQ3</accession>
<dbReference type="PANTHER" id="PTHR47668:SF1">
    <property type="entry name" value="DIENELACTONE HYDROLASE DOMAIN-CONTAINING PROTEIN-RELATED"/>
    <property type="match status" value="1"/>
</dbReference>
<dbReference type="STRING" id="5539.A0A3E2HCQ3"/>
<evidence type="ECO:0000259" key="1">
    <source>
        <dbReference type="Pfam" id="PF01738"/>
    </source>
</evidence>
<dbReference type="OMA" id="WGGKIAC"/>
<dbReference type="PANTHER" id="PTHR47668">
    <property type="entry name" value="DIENELACTONE HYDROLASE FAMILY PROTEIN (AFU_ORTHOLOGUE AFUA_6G01940)"/>
    <property type="match status" value="1"/>
</dbReference>
<proteinExistence type="predicted"/>
<reference evidence="2 3" key="1">
    <citation type="submission" date="2018-05" db="EMBL/GenBank/DDBJ databases">
        <title>Draft genome sequence of Scytalidium lignicola DSM 105466, a ubiquitous saprotrophic fungus.</title>
        <authorList>
            <person name="Buettner E."/>
            <person name="Gebauer A.M."/>
            <person name="Hofrichter M."/>
            <person name="Liers C."/>
            <person name="Kellner H."/>
        </authorList>
    </citation>
    <scope>NUCLEOTIDE SEQUENCE [LARGE SCALE GENOMIC DNA]</scope>
    <source>
        <strain evidence="2 3">DSM 105466</strain>
    </source>
</reference>
<feature type="domain" description="Dienelactone hydrolase" evidence="1">
    <location>
        <begin position="34"/>
        <end position="249"/>
    </location>
</feature>
<dbReference type="Proteomes" id="UP000258309">
    <property type="component" value="Unassembled WGS sequence"/>
</dbReference>
<dbReference type="EMBL" id="NCSJ02000082">
    <property type="protein sequence ID" value="RFU31155.1"/>
    <property type="molecule type" value="Genomic_DNA"/>
</dbReference>
<dbReference type="OrthoDB" id="2147163at2759"/>
<gene>
    <name evidence="2" type="ORF">B7463_g5170</name>
</gene>
<keyword evidence="3" id="KW-1185">Reference proteome</keyword>
<sequence>MDQSTHSKACCTIPPVIVTGYEPKGKYEEIGGLKTYVVGPADATKAILVIYDIFGYFPQTLQGADILSDANKHQKYAIFMPDWFQGKPADISWYPPKNDEDKKNLGAFFSAQGSPPATAAKIKPYLKEVEKKYSSIKDWGTLGFCWGGKIISLTSGPDTPYKAAVLAHPAMLDPKDAENISIPFFVLPSKDESKEDVTNFEATLKGPKKVEWFPDQEHGWMAARGLSDDKSKQEYERGYGLVAEWFDRHFEDIPFYGR</sequence>
<comment type="caution">
    <text evidence="2">The sequence shown here is derived from an EMBL/GenBank/DDBJ whole genome shotgun (WGS) entry which is preliminary data.</text>
</comment>
<evidence type="ECO:0000313" key="3">
    <source>
        <dbReference type="Proteomes" id="UP000258309"/>
    </source>
</evidence>
<dbReference type="Gene3D" id="3.40.50.1820">
    <property type="entry name" value="alpha/beta hydrolase"/>
    <property type="match status" value="1"/>
</dbReference>
<dbReference type="SUPFAM" id="SSF53474">
    <property type="entry name" value="alpha/beta-Hydrolases"/>
    <property type="match status" value="1"/>
</dbReference>
<protein>
    <recommendedName>
        <fullName evidence="1">Dienelactone hydrolase domain-containing protein</fullName>
    </recommendedName>
</protein>